<sequence length="313" mass="32583">MLAFIVRRLLSGVVLIAVISFLAFTLLYAAGGDIARRILGENATAETVAKKTAELGLDRPLLVQYGDWLSSAVTGNLGRSWFNGELVSVSVSGRLSVTLSIVIGATLVAAILSILLGVLAARRGGVIDAGVQFLSLVGFAVPGFLIALLLVLVFAVNLGWFKATGYTPLTTSFSGWVASVVLPIVALSIGAIATVAQQVRGSVIDATSRDYVRTLRARGLSENSVIYRHVLRNAGGPALAVLAVQFVGLLGGAVIVEQIFAIPGMGQLSVRATTQGDIPVVMGLVIAFAIIVVVVNLLIDLAQAALNPKVRLS</sequence>
<evidence type="ECO:0000313" key="9">
    <source>
        <dbReference type="EMBL" id="KTR93983.1"/>
    </source>
</evidence>
<accession>A0A147EW93</accession>
<dbReference type="SUPFAM" id="SSF161098">
    <property type="entry name" value="MetI-like"/>
    <property type="match status" value="1"/>
</dbReference>
<gene>
    <name evidence="9" type="ORF">NS220_10505</name>
</gene>
<feature type="transmembrane region" description="Helical" evidence="7">
    <location>
        <begin position="97"/>
        <end position="121"/>
    </location>
</feature>
<dbReference type="Pfam" id="PF00528">
    <property type="entry name" value="BPD_transp_1"/>
    <property type="match status" value="1"/>
</dbReference>
<organism evidence="9 10">
    <name type="scientific">Microbacterium testaceum</name>
    <name type="common">Aureobacterium testaceum</name>
    <name type="synonym">Brevibacterium testaceum</name>
    <dbReference type="NCBI Taxonomy" id="2033"/>
    <lineage>
        <taxon>Bacteria</taxon>
        <taxon>Bacillati</taxon>
        <taxon>Actinomycetota</taxon>
        <taxon>Actinomycetes</taxon>
        <taxon>Micrococcales</taxon>
        <taxon>Microbacteriaceae</taxon>
        <taxon>Microbacterium</taxon>
    </lineage>
</organism>
<proteinExistence type="inferred from homology"/>
<dbReference type="RefSeq" id="WP_058623998.1">
    <property type="nucleotide sequence ID" value="NZ_LDRT01000067.1"/>
</dbReference>
<feature type="transmembrane region" description="Helical" evidence="7">
    <location>
        <begin position="133"/>
        <end position="156"/>
    </location>
</feature>
<dbReference type="Pfam" id="PF19300">
    <property type="entry name" value="BPD_transp_1_N"/>
    <property type="match status" value="1"/>
</dbReference>
<dbReference type="InterPro" id="IPR000515">
    <property type="entry name" value="MetI-like"/>
</dbReference>
<evidence type="ECO:0000256" key="1">
    <source>
        <dbReference type="ARBA" id="ARBA00004651"/>
    </source>
</evidence>
<keyword evidence="6 7" id="KW-0472">Membrane</keyword>
<feature type="transmembrane region" description="Helical" evidence="7">
    <location>
        <begin position="9"/>
        <end position="30"/>
    </location>
</feature>
<dbReference type="InterPro" id="IPR035906">
    <property type="entry name" value="MetI-like_sf"/>
</dbReference>
<evidence type="ECO:0000256" key="2">
    <source>
        <dbReference type="ARBA" id="ARBA00022448"/>
    </source>
</evidence>
<dbReference type="CDD" id="cd06261">
    <property type="entry name" value="TM_PBP2"/>
    <property type="match status" value="1"/>
</dbReference>
<dbReference type="Proteomes" id="UP000075025">
    <property type="component" value="Unassembled WGS sequence"/>
</dbReference>
<evidence type="ECO:0000256" key="6">
    <source>
        <dbReference type="ARBA" id="ARBA00023136"/>
    </source>
</evidence>
<feature type="transmembrane region" description="Helical" evidence="7">
    <location>
        <begin position="280"/>
        <end position="299"/>
    </location>
</feature>
<keyword evidence="3" id="KW-1003">Cell membrane</keyword>
<dbReference type="InterPro" id="IPR045621">
    <property type="entry name" value="BPD_transp_1_N"/>
</dbReference>
<protein>
    <submittedName>
        <fullName evidence="9">ABC transporter permease</fullName>
    </submittedName>
</protein>
<dbReference type="GO" id="GO:0055085">
    <property type="term" value="P:transmembrane transport"/>
    <property type="evidence" value="ECO:0007669"/>
    <property type="project" value="InterPro"/>
</dbReference>
<evidence type="ECO:0000256" key="4">
    <source>
        <dbReference type="ARBA" id="ARBA00022692"/>
    </source>
</evidence>
<name>A0A147EW93_MICTE</name>
<dbReference type="GO" id="GO:0005886">
    <property type="term" value="C:plasma membrane"/>
    <property type="evidence" value="ECO:0007669"/>
    <property type="project" value="UniProtKB-SubCell"/>
</dbReference>
<comment type="subcellular location">
    <subcellularLocation>
        <location evidence="1 7">Cell membrane</location>
        <topology evidence="1 7">Multi-pass membrane protein</topology>
    </subcellularLocation>
</comment>
<comment type="caution">
    <text evidence="9">The sequence shown here is derived from an EMBL/GenBank/DDBJ whole genome shotgun (WGS) entry which is preliminary data.</text>
</comment>
<dbReference type="Gene3D" id="1.10.3720.10">
    <property type="entry name" value="MetI-like"/>
    <property type="match status" value="1"/>
</dbReference>
<evidence type="ECO:0000313" key="10">
    <source>
        <dbReference type="Proteomes" id="UP000075025"/>
    </source>
</evidence>
<dbReference type="OrthoDB" id="9778910at2"/>
<keyword evidence="4 7" id="KW-0812">Transmembrane</keyword>
<evidence type="ECO:0000256" key="7">
    <source>
        <dbReference type="RuleBase" id="RU363032"/>
    </source>
</evidence>
<feature type="transmembrane region" description="Helical" evidence="7">
    <location>
        <begin position="238"/>
        <end position="260"/>
    </location>
</feature>
<keyword evidence="5 7" id="KW-1133">Transmembrane helix</keyword>
<reference evidence="9 10" key="1">
    <citation type="journal article" date="2016" name="Front. Microbiol.">
        <title>Genomic Resource of Rice Seed Associated Bacteria.</title>
        <authorList>
            <person name="Midha S."/>
            <person name="Bansal K."/>
            <person name="Sharma S."/>
            <person name="Kumar N."/>
            <person name="Patil P.P."/>
            <person name="Chaudhry V."/>
            <person name="Patil P.B."/>
        </authorList>
    </citation>
    <scope>NUCLEOTIDE SEQUENCE [LARGE SCALE GENOMIC DNA]</scope>
    <source>
        <strain evidence="9 10">NS220</strain>
    </source>
</reference>
<keyword evidence="2 7" id="KW-0813">Transport</keyword>
<comment type="similarity">
    <text evidence="7">Belongs to the binding-protein-dependent transport system permease family.</text>
</comment>
<dbReference type="PROSITE" id="PS50928">
    <property type="entry name" value="ABC_TM1"/>
    <property type="match status" value="1"/>
</dbReference>
<evidence type="ECO:0000256" key="3">
    <source>
        <dbReference type="ARBA" id="ARBA00022475"/>
    </source>
</evidence>
<dbReference type="PANTHER" id="PTHR43163">
    <property type="entry name" value="DIPEPTIDE TRANSPORT SYSTEM PERMEASE PROTEIN DPPB-RELATED"/>
    <property type="match status" value="1"/>
</dbReference>
<dbReference type="AlphaFoldDB" id="A0A147EW93"/>
<feature type="transmembrane region" description="Helical" evidence="7">
    <location>
        <begin position="176"/>
        <end position="196"/>
    </location>
</feature>
<feature type="domain" description="ABC transmembrane type-1" evidence="8">
    <location>
        <begin position="95"/>
        <end position="303"/>
    </location>
</feature>
<dbReference type="PATRIC" id="fig|2033.6.peg.3240"/>
<evidence type="ECO:0000259" key="8">
    <source>
        <dbReference type="PROSITE" id="PS50928"/>
    </source>
</evidence>
<evidence type="ECO:0000256" key="5">
    <source>
        <dbReference type="ARBA" id="ARBA00022989"/>
    </source>
</evidence>
<dbReference type="PANTHER" id="PTHR43163:SF3">
    <property type="entry name" value="PEPTIDE ABC TRANSPORTER PERMEASE PROTEIN"/>
    <property type="match status" value="1"/>
</dbReference>
<dbReference type="EMBL" id="LDRT01000067">
    <property type="protein sequence ID" value="KTR93983.1"/>
    <property type="molecule type" value="Genomic_DNA"/>
</dbReference>